<evidence type="ECO:0000256" key="1">
    <source>
        <dbReference type="SAM" id="Phobius"/>
    </source>
</evidence>
<keyword evidence="1" id="KW-0812">Transmembrane</keyword>
<dbReference type="OrthoDB" id="5840133at2759"/>
<evidence type="ECO:0000313" key="3">
    <source>
        <dbReference type="Proteomes" id="UP000024635"/>
    </source>
</evidence>
<dbReference type="Proteomes" id="UP000024635">
    <property type="component" value="Unassembled WGS sequence"/>
</dbReference>
<evidence type="ECO:0000313" key="2">
    <source>
        <dbReference type="EMBL" id="EYC13775.1"/>
    </source>
</evidence>
<keyword evidence="3" id="KW-1185">Reference proteome</keyword>
<sequence>MDAHSLTPTVTFVCSILFIIVDAYTNTYCDKASINTTSRWISPCDLYSRHKSPYASYILLMLLKHVQLFHMRTLAAAIEAKVKKREMKEIPEIKKGEPWYTDRKPSWLRYDYS</sequence>
<dbReference type="AlphaFoldDB" id="A0A016UF34"/>
<protein>
    <submittedName>
        <fullName evidence="2">Uncharacterized protein</fullName>
    </submittedName>
</protein>
<comment type="caution">
    <text evidence="2">The sequence shown here is derived from an EMBL/GenBank/DDBJ whole genome shotgun (WGS) entry which is preliminary data.</text>
</comment>
<keyword evidence="1" id="KW-0472">Membrane</keyword>
<keyword evidence="1" id="KW-1133">Transmembrane helix</keyword>
<accession>A0A016UF34</accession>
<feature type="transmembrane region" description="Helical" evidence="1">
    <location>
        <begin position="6"/>
        <end position="25"/>
    </location>
</feature>
<reference evidence="3" key="1">
    <citation type="journal article" date="2015" name="Nat. Genet.">
        <title>The genome and transcriptome of the zoonotic hookworm Ancylostoma ceylanicum identify infection-specific gene families.</title>
        <authorList>
            <person name="Schwarz E.M."/>
            <person name="Hu Y."/>
            <person name="Antoshechkin I."/>
            <person name="Miller M.M."/>
            <person name="Sternberg P.W."/>
            <person name="Aroian R.V."/>
        </authorList>
    </citation>
    <scope>NUCLEOTIDE SEQUENCE</scope>
    <source>
        <strain evidence="3">HY135</strain>
    </source>
</reference>
<gene>
    <name evidence="2" type="primary">Acey_s0042.g519</name>
    <name evidence="2" type="ORF">Y032_0042g519</name>
</gene>
<organism evidence="2 3">
    <name type="scientific">Ancylostoma ceylanicum</name>
    <dbReference type="NCBI Taxonomy" id="53326"/>
    <lineage>
        <taxon>Eukaryota</taxon>
        <taxon>Metazoa</taxon>
        <taxon>Ecdysozoa</taxon>
        <taxon>Nematoda</taxon>
        <taxon>Chromadorea</taxon>
        <taxon>Rhabditida</taxon>
        <taxon>Rhabditina</taxon>
        <taxon>Rhabditomorpha</taxon>
        <taxon>Strongyloidea</taxon>
        <taxon>Ancylostomatidae</taxon>
        <taxon>Ancylostomatinae</taxon>
        <taxon>Ancylostoma</taxon>
    </lineage>
</organism>
<proteinExistence type="predicted"/>
<dbReference type="EMBL" id="JARK01001378">
    <property type="protein sequence ID" value="EYC13775.1"/>
    <property type="molecule type" value="Genomic_DNA"/>
</dbReference>
<name>A0A016UF34_9BILA</name>